<keyword evidence="1" id="KW-1133">Transmembrane helix</keyword>
<dbReference type="Proteomes" id="UP000502259">
    <property type="component" value="Chromosome"/>
</dbReference>
<evidence type="ECO:0000313" key="2">
    <source>
        <dbReference type="EMBL" id="BCB07422.1"/>
    </source>
</evidence>
<dbReference type="InterPro" id="IPR007263">
    <property type="entry name" value="DCC1-like"/>
</dbReference>
<feature type="transmembrane region" description="Helical" evidence="1">
    <location>
        <begin position="91"/>
        <end position="112"/>
    </location>
</feature>
<dbReference type="PANTHER" id="PTHR34290">
    <property type="entry name" value="SI:CH73-390P7.2"/>
    <property type="match status" value="1"/>
</dbReference>
<sequence>MRAYMPDNDSITVFYDAVCPTCRKDRRLFESWAGKHGNGISWCDVTEHQQQLRDKGVAPEAALRSLHIEQADGTLIEGIDAYRSLMRRIPLLVPIAWLIGLPGIKTALRWYYDRWVRKRLKQEGRWYE</sequence>
<keyword evidence="3" id="KW-1185">Reference proteome</keyword>
<evidence type="ECO:0008006" key="4">
    <source>
        <dbReference type="Google" id="ProtNLM"/>
    </source>
</evidence>
<dbReference type="SUPFAM" id="SSF52833">
    <property type="entry name" value="Thioredoxin-like"/>
    <property type="match status" value="1"/>
</dbReference>
<proteinExistence type="predicted"/>
<reference evidence="2 3" key="1">
    <citation type="submission" date="2020-03" db="EMBL/GenBank/DDBJ databases">
        <title>Complete Genome Sequence of Halomonas hydrothermalis Strain Slthf2, Halophilic Bacterium Isolated from Deep-Sea Hydrothermal-Vent Environments.</title>
        <authorList>
            <person name="Takeyama N."/>
            <person name="Huang M."/>
            <person name="Sato K."/>
            <person name="Galipon J."/>
            <person name="Arakawa K."/>
        </authorList>
    </citation>
    <scope>NUCLEOTIDE SEQUENCE [LARGE SCALE GENOMIC DNA]</scope>
    <source>
        <strain evidence="2 3">Slthf2</strain>
    </source>
</reference>
<dbReference type="PANTHER" id="PTHR34290:SF2">
    <property type="entry name" value="OS04G0668800 PROTEIN"/>
    <property type="match status" value="1"/>
</dbReference>
<dbReference type="AlphaFoldDB" id="A0A6F8U1U0"/>
<dbReference type="GO" id="GO:0015035">
    <property type="term" value="F:protein-disulfide reductase activity"/>
    <property type="evidence" value="ECO:0007669"/>
    <property type="project" value="InterPro"/>
</dbReference>
<keyword evidence="1" id="KW-0472">Membrane</keyword>
<keyword evidence="1" id="KW-0812">Transmembrane</keyword>
<protein>
    <recommendedName>
        <fullName evidence="4">DUF393 domain-containing protein</fullName>
    </recommendedName>
</protein>
<dbReference type="InterPro" id="IPR044691">
    <property type="entry name" value="DCC1_Trx"/>
</dbReference>
<accession>A0A6F8U1U0</accession>
<dbReference type="EMBL" id="AP022843">
    <property type="protein sequence ID" value="BCB07422.1"/>
    <property type="molecule type" value="Genomic_DNA"/>
</dbReference>
<evidence type="ECO:0000313" key="3">
    <source>
        <dbReference type="Proteomes" id="UP000502259"/>
    </source>
</evidence>
<evidence type="ECO:0000256" key="1">
    <source>
        <dbReference type="SAM" id="Phobius"/>
    </source>
</evidence>
<dbReference type="InterPro" id="IPR036249">
    <property type="entry name" value="Thioredoxin-like_sf"/>
</dbReference>
<name>A0A6F8U1U0_9GAMM</name>
<gene>
    <name evidence="2" type="ORF">HHSLTHF2_13120</name>
</gene>
<organism evidence="2 3">
    <name type="scientific">Halomonas hydrothermalis</name>
    <dbReference type="NCBI Taxonomy" id="115561"/>
    <lineage>
        <taxon>Bacteria</taxon>
        <taxon>Pseudomonadati</taxon>
        <taxon>Pseudomonadota</taxon>
        <taxon>Gammaproteobacteria</taxon>
        <taxon>Oceanospirillales</taxon>
        <taxon>Halomonadaceae</taxon>
        <taxon>Halomonas</taxon>
    </lineage>
</organism>
<dbReference type="Pfam" id="PF04134">
    <property type="entry name" value="DCC1-like"/>
    <property type="match status" value="1"/>
</dbReference>